<sequence>MATIAAVDQPVRLEAELDEPLSRWLWLVKWLLLFPHHVALLCLWAAFLVVSVIAFFVTLFTGRYPRALFNFTTGVARWTWRVAYYSYAALATDRYPPFSLGVAPGYPTRVDIAYPRLLPRGLRLVIWWLRATPQYALVALCLLSFRICWWIGGLTALLAEVALVVLVFTGPGGILLFTGRYPQRQFAWIIAFDRWMLTVFAYAFLMTTAYPPFRMDKGGIETGASGKPAARRRFAVRRPRRGGIAPLRGAR</sequence>
<dbReference type="InterPro" id="IPR025498">
    <property type="entry name" value="DUF4389"/>
</dbReference>
<keyword evidence="1" id="KW-0812">Transmembrane</keyword>
<keyword evidence="1" id="KW-0472">Membrane</keyword>
<name>A0ABT5Z853_9ACTN</name>
<feature type="transmembrane region" description="Helical" evidence="1">
    <location>
        <begin position="135"/>
        <end position="152"/>
    </location>
</feature>
<dbReference type="Proteomes" id="UP001220022">
    <property type="component" value="Unassembled WGS sequence"/>
</dbReference>
<feature type="transmembrane region" description="Helical" evidence="1">
    <location>
        <begin position="38"/>
        <end position="60"/>
    </location>
</feature>
<dbReference type="EMBL" id="JARHTQ010000027">
    <property type="protein sequence ID" value="MDF2259944.1"/>
    <property type="molecule type" value="Genomic_DNA"/>
</dbReference>
<gene>
    <name evidence="2" type="ORF">P2L57_30735</name>
</gene>
<keyword evidence="1" id="KW-1133">Transmembrane helix</keyword>
<proteinExistence type="predicted"/>
<dbReference type="Pfam" id="PF14333">
    <property type="entry name" value="DUF4389"/>
    <property type="match status" value="1"/>
</dbReference>
<evidence type="ECO:0000313" key="2">
    <source>
        <dbReference type="EMBL" id="MDF2259944.1"/>
    </source>
</evidence>
<evidence type="ECO:0000313" key="3">
    <source>
        <dbReference type="Proteomes" id="UP001220022"/>
    </source>
</evidence>
<protein>
    <submittedName>
        <fullName evidence="2">DUF4389 domain-containing protein</fullName>
    </submittedName>
</protein>
<comment type="caution">
    <text evidence="2">The sequence shown here is derived from an EMBL/GenBank/DDBJ whole genome shotgun (WGS) entry which is preliminary data.</text>
</comment>
<accession>A0ABT5Z853</accession>
<feature type="transmembrane region" description="Helical" evidence="1">
    <location>
        <begin position="158"/>
        <end position="179"/>
    </location>
</feature>
<reference evidence="2 3" key="1">
    <citation type="submission" date="2023-03" db="EMBL/GenBank/DDBJ databases">
        <title>Draft genome sequence of type strain Streptomyces ferralitis JCM 14344.</title>
        <authorList>
            <person name="Klaysubun C."/>
            <person name="Duangmal K."/>
        </authorList>
    </citation>
    <scope>NUCLEOTIDE SEQUENCE [LARGE SCALE GENOMIC DNA]</scope>
    <source>
        <strain evidence="2 3">JCM 14344</strain>
    </source>
</reference>
<evidence type="ECO:0000256" key="1">
    <source>
        <dbReference type="SAM" id="Phobius"/>
    </source>
</evidence>
<dbReference type="RefSeq" id="WP_275820056.1">
    <property type="nucleotide sequence ID" value="NZ_BAAANM010000029.1"/>
</dbReference>
<organism evidence="2 3">
    <name type="scientific">Streptantibioticus ferralitis</name>
    <dbReference type="NCBI Taxonomy" id="236510"/>
    <lineage>
        <taxon>Bacteria</taxon>
        <taxon>Bacillati</taxon>
        <taxon>Actinomycetota</taxon>
        <taxon>Actinomycetes</taxon>
        <taxon>Kitasatosporales</taxon>
        <taxon>Streptomycetaceae</taxon>
        <taxon>Streptantibioticus</taxon>
    </lineage>
</organism>
<keyword evidence="3" id="KW-1185">Reference proteome</keyword>
<feature type="transmembrane region" description="Helical" evidence="1">
    <location>
        <begin position="186"/>
        <end position="205"/>
    </location>
</feature>